<organism evidence="1 2">
    <name type="scientific">Ogataea polymorpha</name>
    <dbReference type="NCBI Taxonomy" id="460523"/>
    <lineage>
        <taxon>Eukaryota</taxon>
        <taxon>Fungi</taxon>
        <taxon>Dikarya</taxon>
        <taxon>Ascomycota</taxon>
        <taxon>Saccharomycotina</taxon>
        <taxon>Pichiomycetes</taxon>
        <taxon>Pichiales</taxon>
        <taxon>Pichiaceae</taxon>
        <taxon>Ogataea</taxon>
    </lineage>
</organism>
<proteinExistence type="predicted"/>
<sequence length="255" mass="29114">MAHFERELGARLGHNRVELQGVLLRLLWPQLFIENVQSPSDLADKVFRVLVSHFVQNPELLDRQLHGSIHHGQKRVIVQLQQNVGVFWCRRPHQACPVVWERQQRHRTAWQKSLPPCRVSELTVFKFESSNYTPPVIRPATALNLRKFPHWRVVAVATDKKPCFEGLAAGQLQHRPSINLVACDVLDLGVVHNGRFLVQFLNPCQQCRLEIESLTHGGQRWAVEVDLGSRDPVPCNNVVVALDTALFDMFPDTNV</sequence>
<evidence type="ECO:0000313" key="1">
    <source>
        <dbReference type="EMBL" id="KAH3658845.1"/>
    </source>
</evidence>
<reference evidence="1" key="2">
    <citation type="submission" date="2021-01" db="EMBL/GenBank/DDBJ databases">
        <authorList>
            <person name="Schikora-Tamarit M.A."/>
        </authorList>
    </citation>
    <scope>NUCLEOTIDE SEQUENCE</scope>
    <source>
        <strain evidence="1">NCAIM Y.01608</strain>
    </source>
</reference>
<reference evidence="1" key="1">
    <citation type="journal article" date="2021" name="Open Biol.">
        <title>Shared evolutionary footprints suggest mitochondrial oxidative damage underlies multiple complex I losses in fungi.</title>
        <authorList>
            <person name="Schikora-Tamarit M.A."/>
            <person name="Marcet-Houben M."/>
            <person name="Nosek J."/>
            <person name="Gabaldon T."/>
        </authorList>
    </citation>
    <scope>NUCLEOTIDE SEQUENCE</scope>
    <source>
        <strain evidence="1">NCAIM Y.01608</strain>
    </source>
</reference>
<accession>A0A9P8NS13</accession>
<evidence type="ECO:0000313" key="2">
    <source>
        <dbReference type="Proteomes" id="UP000788993"/>
    </source>
</evidence>
<keyword evidence="2" id="KW-1185">Reference proteome</keyword>
<dbReference type="Proteomes" id="UP000788993">
    <property type="component" value="Unassembled WGS sequence"/>
</dbReference>
<dbReference type="EMBL" id="JAEUBD010001571">
    <property type="protein sequence ID" value="KAH3658845.1"/>
    <property type="molecule type" value="Genomic_DNA"/>
</dbReference>
<gene>
    <name evidence="1" type="ORF">OGATHE_006571</name>
</gene>
<dbReference type="AlphaFoldDB" id="A0A9P8NS13"/>
<protein>
    <submittedName>
        <fullName evidence="1">Uncharacterized protein</fullName>
    </submittedName>
</protein>
<name>A0A9P8NS13_9ASCO</name>
<comment type="caution">
    <text evidence="1">The sequence shown here is derived from an EMBL/GenBank/DDBJ whole genome shotgun (WGS) entry which is preliminary data.</text>
</comment>